<feature type="domain" description="EthD" evidence="1">
    <location>
        <begin position="15"/>
        <end position="84"/>
    </location>
</feature>
<protein>
    <submittedName>
        <fullName evidence="2">Ethyl tert-butyl ether degradation protein EthD</fullName>
    </submittedName>
</protein>
<evidence type="ECO:0000259" key="1">
    <source>
        <dbReference type="Pfam" id="PF07110"/>
    </source>
</evidence>
<dbReference type="Proteomes" id="UP000191980">
    <property type="component" value="Unassembled WGS sequence"/>
</dbReference>
<dbReference type="Gene3D" id="3.30.70.100">
    <property type="match status" value="1"/>
</dbReference>
<name>A0A1V8M1Y3_9GAMM</name>
<dbReference type="Pfam" id="PF07110">
    <property type="entry name" value="EthD"/>
    <property type="match status" value="1"/>
</dbReference>
<dbReference type="RefSeq" id="WP_080523810.1">
    <property type="nucleotide sequence ID" value="NZ_LPUF01000003.1"/>
</dbReference>
<comment type="caution">
    <text evidence="2">The sequence shown here is derived from an EMBL/GenBank/DDBJ whole genome shotgun (WGS) entry which is preliminary data.</text>
</comment>
<dbReference type="NCBIfam" id="TIGR02118">
    <property type="entry name" value="EthD family reductase"/>
    <property type="match status" value="1"/>
</dbReference>
<accession>A0A1V8M1Y3</accession>
<proteinExistence type="predicted"/>
<organism evidence="2 3">
    <name type="scientific">Methyloprofundus sedimenti</name>
    <dbReference type="NCBI Taxonomy" id="1420851"/>
    <lineage>
        <taxon>Bacteria</taxon>
        <taxon>Pseudomonadati</taxon>
        <taxon>Pseudomonadota</taxon>
        <taxon>Gammaproteobacteria</taxon>
        <taxon>Methylococcales</taxon>
        <taxon>Methylococcaceae</taxon>
        <taxon>Methyloprofundus</taxon>
    </lineage>
</organism>
<gene>
    <name evidence="2" type="ORF">AU255_15195</name>
</gene>
<keyword evidence="3" id="KW-1185">Reference proteome</keyword>
<dbReference type="EMBL" id="LPUF01000003">
    <property type="protein sequence ID" value="OQK15569.1"/>
    <property type="molecule type" value="Genomic_DNA"/>
</dbReference>
<reference evidence="2 3" key="1">
    <citation type="submission" date="2015-12" db="EMBL/GenBank/DDBJ databases">
        <authorList>
            <person name="Shamseldin A."/>
            <person name="Moawad H."/>
            <person name="Abd El-Rahim W.M."/>
            <person name="Sadowsky M.J."/>
        </authorList>
    </citation>
    <scope>NUCLEOTIDE SEQUENCE [LARGE SCALE GENOMIC DNA]</scope>
    <source>
        <strain evidence="2 3">WF1</strain>
    </source>
</reference>
<dbReference type="AlphaFoldDB" id="A0A1V8M1Y3"/>
<evidence type="ECO:0000313" key="3">
    <source>
        <dbReference type="Proteomes" id="UP000191980"/>
    </source>
</evidence>
<dbReference type="InterPro" id="IPR011008">
    <property type="entry name" value="Dimeric_a/b-barrel"/>
</dbReference>
<dbReference type="GO" id="GO:0016491">
    <property type="term" value="F:oxidoreductase activity"/>
    <property type="evidence" value="ECO:0007669"/>
    <property type="project" value="InterPro"/>
</dbReference>
<evidence type="ECO:0000313" key="2">
    <source>
        <dbReference type="EMBL" id="OQK15569.1"/>
    </source>
</evidence>
<sequence>MKTAKLIVMYPTPADVEIFEQRYEQEHVPMAVEKLAGKTRFVASLIKSSVGQEQAPFHRIAEVYFPSMQDLETCLNSPGGQETAQHAVTISTGGAPLFLTAEVESFDF</sequence>
<dbReference type="SUPFAM" id="SSF54909">
    <property type="entry name" value="Dimeric alpha+beta barrel"/>
    <property type="match status" value="1"/>
</dbReference>
<dbReference type="OrthoDB" id="5294870at2"/>
<dbReference type="STRING" id="1420851.AU255_15195"/>
<dbReference type="InterPro" id="IPR009799">
    <property type="entry name" value="EthD_dom"/>
</dbReference>